<reference evidence="1" key="1">
    <citation type="submission" date="2018-02" db="EMBL/GenBank/DDBJ databases">
        <title>The genomes of Aspergillus section Nigri reveals drivers in fungal speciation.</title>
        <authorList>
            <consortium name="DOE Joint Genome Institute"/>
            <person name="Vesth T.C."/>
            <person name="Nybo J."/>
            <person name="Theobald S."/>
            <person name="Brandl J."/>
            <person name="Frisvad J.C."/>
            <person name="Nielsen K.F."/>
            <person name="Lyhne E.K."/>
            <person name="Kogle M.E."/>
            <person name="Kuo A."/>
            <person name="Riley R."/>
            <person name="Clum A."/>
            <person name="Nolan M."/>
            <person name="Lipzen A."/>
            <person name="Salamov A."/>
            <person name="Henrissat B."/>
            <person name="Wiebenga A."/>
            <person name="De vries R.P."/>
            <person name="Grigoriev I.V."/>
            <person name="Mortensen U.H."/>
            <person name="Andersen M.R."/>
            <person name="Baker S.E."/>
        </authorList>
    </citation>
    <scope>NUCLEOTIDE SEQUENCE</scope>
    <source>
        <strain evidence="1">CBS 121060</strain>
    </source>
</reference>
<organism evidence="1 2">
    <name type="scientific">Aspergillus aculeatinus CBS 121060</name>
    <dbReference type="NCBI Taxonomy" id="1448322"/>
    <lineage>
        <taxon>Eukaryota</taxon>
        <taxon>Fungi</taxon>
        <taxon>Dikarya</taxon>
        <taxon>Ascomycota</taxon>
        <taxon>Pezizomycotina</taxon>
        <taxon>Eurotiomycetes</taxon>
        <taxon>Eurotiomycetidae</taxon>
        <taxon>Eurotiales</taxon>
        <taxon>Aspergillaceae</taxon>
        <taxon>Aspergillus</taxon>
        <taxon>Aspergillus subgen. Circumdati</taxon>
    </lineage>
</organism>
<keyword evidence="2" id="KW-1185">Reference proteome</keyword>
<accession>A0ACD1H1J8</accession>
<dbReference type="Proteomes" id="UP000249661">
    <property type="component" value="Unassembled WGS sequence"/>
</dbReference>
<evidence type="ECO:0000313" key="2">
    <source>
        <dbReference type="Proteomes" id="UP000249661"/>
    </source>
</evidence>
<dbReference type="EMBL" id="KZ824974">
    <property type="protein sequence ID" value="RAH67470.1"/>
    <property type="molecule type" value="Genomic_DNA"/>
</dbReference>
<protein>
    <submittedName>
        <fullName evidence="1">Uncharacterized protein</fullName>
    </submittedName>
</protein>
<proteinExistence type="predicted"/>
<name>A0ACD1H1J8_9EURO</name>
<sequence length="270" mass="30585">MSEAMSEEMREAIAAALAEATREAGIEAPPTPYSGTYYRVGQSSETTRYGIIGGILEIDGTHYGLTSMIPFLYRRHPSQPPALSRSAIYSVETEQYIGGPPPDRANEAEPDPRFWSREQGWALVNLGPKPEHWTNYWYHDMTPNQVVTPRWPVSLWRGFIPYYRARRLIGLLWDSWLEPVTFRVTKYELLRNLLVGPVSAYRMRISIPCHDLLGAWVVDAESEALVAMVVAGPRPSEDPRTVYAVDATTILDELARRFPGVSITIPNRYE</sequence>
<gene>
    <name evidence="1" type="ORF">BO66DRAFT_403916</name>
</gene>
<evidence type="ECO:0000313" key="1">
    <source>
        <dbReference type="EMBL" id="RAH67470.1"/>
    </source>
</evidence>